<sequence length="372" mass="43169">MKPLKVLQVFTVLNRGGAETNLMNYYRQMDRERVHFDFLVHRQEEGAYEQEIKKMGGEIFRLPALHPTRIKQYKVAVSKFFDENPGYQIIHGQCSELGIFIYREAKKRKIPVIIAHAHNSKMDWDQKALFRMLWKHGMRKYINTYFSCGQEAAKWLFGKKLATKAYQMNNAVNTDDFVFNPSLRERMRLKLHTENSFNVVHVGRFNIQKNHCFLIDIFSEIIKINPQSKLFLVGEGELKKEIETKIDQLNLTEKVEFLGLRSDVADLLQAMDVFVFPSRFEGLPVALVEAQTSGILCAVSNAIPREAVLVPDIVEVCSLQDSAKYWAEKMIKRHLTFIRTDVSHHITKVGYDIKTNASQLEQKYSDLIDQFS</sequence>
<dbReference type="OrthoDB" id="9811239at2"/>
<keyword evidence="3" id="KW-1185">Reference proteome</keyword>
<dbReference type="GO" id="GO:0016757">
    <property type="term" value="F:glycosyltransferase activity"/>
    <property type="evidence" value="ECO:0007669"/>
    <property type="project" value="UniProtKB-KW"/>
</dbReference>
<gene>
    <name evidence="2" type="primary">epsF</name>
    <name evidence="2" type="ORF">NBC122_01553</name>
</gene>
<dbReference type="RefSeq" id="WP_133439808.1">
    <property type="nucleotide sequence ID" value="NZ_CP037954.1"/>
</dbReference>
<organism evidence="2 3">
    <name type="scientific">Chryseobacterium salivictor</name>
    <dbReference type="NCBI Taxonomy" id="2547600"/>
    <lineage>
        <taxon>Bacteria</taxon>
        <taxon>Pseudomonadati</taxon>
        <taxon>Bacteroidota</taxon>
        <taxon>Flavobacteriia</taxon>
        <taxon>Flavobacteriales</taxon>
        <taxon>Weeksellaceae</taxon>
        <taxon>Chryseobacterium group</taxon>
        <taxon>Chryseobacterium</taxon>
    </lineage>
</organism>
<keyword evidence="2" id="KW-0328">Glycosyltransferase</keyword>
<dbReference type="KEGG" id="csal:NBC122_01553"/>
<dbReference type="CDD" id="cd03812">
    <property type="entry name" value="GT4_CapH-like"/>
    <property type="match status" value="1"/>
</dbReference>
<dbReference type="PANTHER" id="PTHR45947">
    <property type="entry name" value="SULFOQUINOVOSYL TRANSFERASE SQD2"/>
    <property type="match status" value="1"/>
</dbReference>
<name>A0A4P6ZFM9_9FLAO</name>
<dbReference type="EMBL" id="CP037954">
    <property type="protein sequence ID" value="QBO58368.1"/>
    <property type="molecule type" value="Genomic_DNA"/>
</dbReference>
<dbReference type="Gene3D" id="3.40.50.2000">
    <property type="entry name" value="Glycogen Phosphorylase B"/>
    <property type="match status" value="2"/>
</dbReference>
<evidence type="ECO:0000313" key="2">
    <source>
        <dbReference type="EMBL" id="QBO58368.1"/>
    </source>
</evidence>
<proteinExistence type="predicted"/>
<keyword evidence="2" id="KW-0808">Transferase</keyword>
<accession>A0A4P6ZFM9</accession>
<evidence type="ECO:0000313" key="3">
    <source>
        <dbReference type="Proteomes" id="UP000294419"/>
    </source>
</evidence>
<dbReference type="PANTHER" id="PTHR45947:SF3">
    <property type="entry name" value="SULFOQUINOVOSYL TRANSFERASE SQD2"/>
    <property type="match status" value="1"/>
</dbReference>
<dbReference type="AlphaFoldDB" id="A0A4P6ZFM9"/>
<dbReference type="SUPFAM" id="SSF53756">
    <property type="entry name" value="UDP-Glycosyltransferase/glycogen phosphorylase"/>
    <property type="match status" value="1"/>
</dbReference>
<dbReference type="EC" id="2.4.-.-" evidence="2"/>
<feature type="domain" description="Glycosyl transferase family 1" evidence="1">
    <location>
        <begin position="192"/>
        <end position="310"/>
    </location>
</feature>
<dbReference type="Proteomes" id="UP000294419">
    <property type="component" value="Chromosome"/>
</dbReference>
<dbReference type="Pfam" id="PF00534">
    <property type="entry name" value="Glycos_transf_1"/>
    <property type="match status" value="1"/>
</dbReference>
<evidence type="ECO:0000259" key="1">
    <source>
        <dbReference type="Pfam" id="PF00534"/>
    </source>
</evidence>
<protein>
    <submittedName>
        <fullName evidence="2">Glycosyltransferase EpsF</fullName>
        <ecNumber evidence="2">2.4.-.-</ecNumber>
    </submittedName>
</protein>
<reference evidence="2 3" key="1">
    <citation type="submission" date="2019-03" db="EMBL/GenBank/DDBJ databases">
        <authorList>
            <person name="Kim H."/>
            <person name="Yu S.-M."/>
        </authorList>
    </citation>
    <scope>NUCLEOTIDE SEQUENCE [LARGE SCALE GENOMIC DNA]</scope>
    <source>
        <strain evidence="2 3">NBC122</strain>
    </source>
</reference>
<dbReference type="InterPro" id="IPR001296">
    <property type="entry name" value="Glyco_trans_1"/>
</dbReference>
<dbReference type="InterPro" id="IPR050194">
    <property type="entry name" value="Glycosyltransferase_grp1"/>
</dbReference>